<dbReference type="RefSeq" id="WP_008659727.1">
    <property type="nucleotide sequence ID" value="NZ_ANMO01000203.1"/>
</dbReference>
<reference evidence="2" key="1">
    <citation type="submission" date="2012-11" db="EMBL/GenBank/DDBJ databases">
        <title>Permanent draft genomes of Rhodopirellula europaea strain SH398 and 6C.</title>
        <authorList>
            <person name="Richter M."/>
            <person name="Richter-Heitmann T."/>
            <person name="Frank C."/>
            <person name="Harder J."/>
            <person name="Glockner F.O."/>
        </authorList>
    </citation>
    <scope>NUCLEOTIDE SEQUENCE</scope>
    <source>
        <strain evidence="2">6C</strain>
    </source>
</reference>
<dbReference type="EMBL" id="ANMO01000203">
    <property type="protein sequence ID" value="EMB14900.1"/>
    <property type="molecule type" value="Genomic_DNA"/>
</dbReference>
<evidence type="ECO:0008006" key="4">
    <source>
        <dbReference type="Google" id="ProtNLM"/>
    </source>
</evidence>
<comment type="caution">
    <text evidence="2">The sequence shown here is derived from an EMBL/GenBank/DDBJ whole genome shotgun (WGS) entry which is preliminary data.</text>
</comment>
<dbReference type="Proteomes" id="UP000011529">
    <property type="component" value="Unassembled WGS sequence"/>
</dbReference>
<name>M2AD14_9BACT</name>
<dbReference type="AlphaFoldDB" id="M2AD14"/>
<protein>
    <recommendedName>
        <fullName evidence="4">DUF3347 domain-containing protein</fullName>
    </recommendedName>
</protein>
<evidence type="ECO:0000313" key="3">
    <source>
        <dbReference type="Proteomes" id="UP000011529"/>
    </source>
</evidence>
<evidence type="ECO:0000256" key="1">
    <source>
        <dbReference type="SAM" id="MobiDB-lite"/>
    </source>
</evidence>
<feature type="region of interest" description="Disordered" evidence="1">
    <location>
        <begin position="1"/>
        <end position="20"/>
    </location>
</feature>
<dbReference type="PATRIC" id="fig|1263867.3.peg.4674"/>
<gene>
    <name evidence="2" type="ORF">RE6C_04358</name>
</gene>
<sequence>MDPSKAASYPPGPLELPDNEPVVLTGESAEQFDRAYAAYFAIQKALAADQSPPPLEMNKLDESLGMVTRLADVPDEAQSHLQSAKRSLARMQGSLEQVRKSFRPISHSLLRAATIARGKQTATKLVHMYCPMVPGGGGDWMQPEGELVNPYWGSEMLSCGETVKEMGVKEMGVKEMGVKEMGVKEMGVGSGQTGSDALQGELK</sequence>
<reference evidence="2" key="2">
    <citation type="journal article" date="2013" name="Mar. Genomics">
        <title>Expression of sulfatases in Rhodopirellula baltica and the diversity of sulfatases in the genus Rhodopirellula.</title>
        <authorList>
            <person name="Wegner C.E."/>
            <person name="Richter-Heitmann T."/>
            <person name="Klindworth A."/>
            <person name="Klockow C."/>
            <person name="Richter M."/>
            <person name="Achstetter T."/>
            <person name="Glockner F.O."/>
            <person name="Harder J."/>
        </authorList>
    </citation>
    <scope>NUCLEOTIDE SEQUENCE [LARGE SCALE GENOMIC DNA]</scope>
    <source>
        <strain evidence="2">6C</strain>
    </source>
</reference>
<organism evidence="2 3">
    <name type="scientific">Rhodopirellula europaea 6C</name>
    <dbReference type="NCBI Taxonomy" id="1263867"/>
    <lineage>
        <taxon>Bacteria</taxon>
        <taxon>Pseudomonadati</taxon>
        <taxon>Planctomycetota</taxon>
        <taxon>Planctomycetia</taxon>
        <taxon>Pirellulales</taxon>
        <taxon>Pirellulaceae</taxon>
        <taxon>Rhodopirellula</taxon>
    </lineage>
</organism>
<accession>M2AD14</accession>
<keyword evidence="3" id="KW-1185">Reference proteome</keyword>
<evidence type="ECO:0000313" key="2">
    <source>
        <dbReference type="EMBL" id="EMB14900.1"/>
    </source>
</evidence>
<proteinExistence type="predicted"/>